<dbReference type="Gene3D" id="3.10.50.40">
    <property type="match status" value="1"/>
</dbReference>
<evidence type="ECO:0000313" key="8">
    <source>
        <dbReference type="Proteomes" id="UP000266841"/>
    </source>
</evidence>
<keyword evidence="4 5" id="KW-0413">Isomerase</keyword>
<dbReference type="InterPro" id="IPR046357">
    <property type="entry name" value="PPIase_dom_sf"/>
</dbReference>
<dbReference type="Proteomes" id="UP000266841">
    <property type="component" value="Unassembled WGS sequence"/>
</dbReference>
<comment type="caution">
    <text evidence="7">The sequence shown here is derived from an EMBL/GenBank/DDBJ whole genome shotgun (WGS) entry which is preliminary data.</text>
</comment>
<dbReference type="EMBL" id="AGNL01049441">
    <property type="protein sequence ID" value="EJK44623.1"/>
    <property type="molecule type" value="Genomic_DNA"/>
</dbReference>
<feature type="domain" description="PPIase FKBP-type" evidence="6">
    <location>
        <begin position="1"/>
        <end position="80"/>
    </location>
</feature>
<evidence type="ECO:0000259" key="6">
    <source>
        <dbReference type="PROSITE" id="PS50059"/>
    </source>
</evidence>
<proteinExistence type="predicted"/>
<dbReference type="EC" id="5.2.1.8" evidence="2 5"/>
<dbReference type="Pfam" id="PF00254">
    <property type="entry name" value="FKBP_C"/>
    <property type="match status" value="1"/>
</dbReference>
<dbReference type="InterPro" id="IPR001179">
    <property type="entry name" value="PPIase_FKBP_dom"/>
</dbReference>
<evidence type="ECO:0000313" key="7">
    <source>
        <dbReference type="EMBL" id="EJK44623.1"/>
    </source>
</evidence>
<evidence type="ECO:0000256" key="2">
    <source>
        <dbReference type="ARBA" id="ARBA00013194"/>
    </source>
</evidence>
<gene>
    <name evidence="7" type="ORF">THAOC_36827</name>
</gene>
<evidence type="ECO:0000256" key="4">
    <source>
        <dbReference type="ARBA" id="ARBA00023235"/>
    </source>
</evidence>
<name>K0QYZ8_THAOC</name>
<evidence type="ECO:0000256" key="1">
    <source>
        <dbReference type="ARBA" id="ARBA00000971"/>
    </source>
</evidence>
<dbReference type="PROSITE" id="PS50059">
    <property type="entry name" value="FKBP_PPIASE"/>
    <property type="match status" value="1"/>
</dbReference>
<dbReference type="PANTHER" id="PTHR43811">
    <property type="entry name" value="FKBP-TYPE PEPTIDYL-PROLYL CIS-TRANS ISOMERASE FKPA"/>
    <property type="match status" value="1"/>
</dbReference>
<protein>
    <recommendedName>
        <fullName evidence="2 5">peptidylprolyl isomerase</fullName>
        <ecNumber evidence="2 5">5.2.1.8</ecNumber>
    </recommendedName>
</protein>
<dbReference type="AlphaFoldDB" id="K0QYZ8"/>
<dbReference type="OrthoDB" id="77911at2759"/>
<accession>K0QYZ8</accession>
<reference evidence="7 8" key="1">
    <citation type="journal article" date="2012" name="Genome Biol.">
        <title>Genome and low-iron response of an oceanic diatom adapted to chronic iron limitation.</title>
        <authorList>
            <person name="Lommer M."/>
            <person name="Specht M."/>
            <person name="Roy A.S."/>
            <person name="Kraemer L."/>
            <person name="Andreson R."/>
            <person name="Gutowska M.A."/>
            <person name="Wolf J."/>
            <person name="Bergner S.V."/>
            <person name="Schilhabel M.B."/>
            <person name="Klostermeier U.C."/>
            <person name="Beiko R.G."/>
            <person name="Rosenstiel P."/>
            <person name="Hippler M."/>
            <person name="Laroche J."/>
        </authorList>
    </citation>
    <scope>NUCLEOTIDE SEQUENCE [LARGE SCALE GENOMIC DNA]</scope>
    <source>
        <strain evidence="7 8">CCMP1005</strain>
    </source>
</reference>
<evidence type="ECO:0000256" key="3">
    <source>
        <dbReference type="ARBA" id="ARBA00023110"/>
    </source>
</evidence>
<dbReference type="SUPFAM" id="SSF54534">
    <property type="entry name" value="FKBP-like"/>
    <property type="match status" value="1"/>
</dbReference>
<organism evidence="7 8">
    <name type="scientific">Thalassiosira oceanica</name>
    <name type="common">Marine diatom</name>
    <dbReference type="NCBI Taxonomy" id="159749"/>
    <lineage>
        <taxon>Eukaryota</taxon>
        <taxon>Sar</taxon>
        <taxon>Stramenopiles</taxon>
        <taxon>Ochrophyta</taxon>
        <taxon>Bacillariophyta</taxon>
        <taxon>Coscinodiscophyceae</taxon>
        <taxon>Thalassiosirophycidae</taxon>
        <taxon>Thalassiosirales</taxon>
        <taxon>Thalassiosiraceae</taxon>
        <taxon>Thalassiosira</taxon>
    </lineage>
</organism>
<comment type="catalytic activity">
    <reaction evidence="1 5">
        <text>[protein]-peptidylproline (omega=180) = [protein]-peptidylproline (omega=0)</text>
        <dbReference type="Rhea" id="RHEA:16237"/>
        <dbReference type="Rhea" id="RHEA-COMP:10747"/>
        <dbReference type="Rhea" id="RHEA-COMP:10748"/>
        <dbReference type="ChEBI" id="CHEBI:83833"/>
        <dbReference type="ChEBI" id="CHEBI:83834"/>
        <dbReference type="EC" id="5.2.1.8"/>
    </reaction>
</comment>
<dbReference type="PANTHER" id="PTHR43811:SF26">
    <property type="entry name" value="PEPTIDYL-PROLYL CIS-TRANS ISOMERASE FKBP16-1, CHLOROPLASTIC"/>
    <property type="match status" value="1"/>
</dbReference>
<keyword evidence="3 5" id="KW-0697">Rotamase</keyword>
<evidence type="ECO:0000256" key="5">
    <source>
        <dbReference type="PROSITE-ProRule" id="PRU00277"/>
    </source>
</evidence>
<sequence>MSTTGARYGSKIYSTQDAGAPYRWKLGDGSTIPGLEETVMGMKPGGIRRVVIPSKLAYQSGSGRVQDECAEGKGLGPIPPALPESIGEFQRFKNIYCNPDRQYYPDVVLDVKLYGKR</sequence>
<dbReference type="GO" id="GO:0003755">
    <property type="term" value="F:peptidyl-prolyl cis-trans isomerase activity"/>
    <property type="evidence" value="ECO:0007669"/>
    <property type="project" value="UniProtKB-KW"/>
</dbReference>
<keyword evidence="8" id="KW-1185">Reference proteome</keyword>
<dbReference type="eggNOG" id="KOG0549">
    <property type="taxonomic scope" value="Eukaryota"/>
</dbReference>